<keyword evidence="3" id="KW-1185">Reference proteome</keyword>
<sequence>MRRLGKRYDGAEAPSLPILSGQLSGCPCPRFRRSVARRDYRRNRPPPQSRRGPAAAGIQWRCATAVHERRCEA</sequence>
<protein>
    <submittedName>
        <fullName evidence="2">Uncharacterized protein</fullName>
    </submittedName>
</protein>
<dbReference type="PATRIC" id="fig|84531.8.peg.817"/>
<dbReference type="EMBL" id="CP011129">
    <property type="protein sequence ID" value="ALN78951.1"/>
    <property type="molecule type" value="Genomic_DNA"/>
</dbReference>
<feature type="region of interest" description="Disordered" evidence="1">
    <location>
        <begin position="37"/>
        <end position="57"/>
    </location>
</feature>
<proteinExistence type="predicted"/>
<organism evidence="2 3">
    <name type="scientific">Lysobacter antibioticus</name>
    <dbReference type="NCBI Taxonomy" id="84531"/>
    <lineage>
        <taxon>Bacteria</taxon>
        <taxon>Pseudomonadati</taxon>
        <taxon>Pseudomonadota</taxon>
        <taxon>Gammaproteobacteria</taxon>
        <taxon>Lysobacterales</taxon>
        <taxon>Lysobacteraceae</taxon>
        <taxon>Lysobacter</taxon>
    </lineage>
</organism>
<dbReference type="STRING" id="84531.LA76x_0790"/>
<dbReference type="AlphaFoldDB" id="A0A0S2F5X9"/>
<name>A0A0S2F5X9_LYSAN</name>
<dbReference type="KEGG" id="lab:LA76x_0790"/>
<evidence type="ECO:0000313" key="2">
    <source>
        <dbReference type="EMBL" id="ALN78951.1"/>
    </source>
</evidence>
<dbReference type="Proteomes" id="UP000060787">
    <property type="component" value="Chromosome"/>
</dbReference>
<evidence type="ECO:0000313" key="3">
    <source>
        <dbReference type="Proteomes" id="UP000060787"/>
    </source>
</evidence>
<reference evidence="2 3" key="1">
    <citation type="journal article" date="2015" name="BMC Genomics">
        <title>Comparative genomics and metabolic profiling of the genus Lysobacter.</title>
        <authorList>
            <person name="de Bruijn I."/>
            <person name="Cheng X."/>
            <person name="de Jager V."/>
            <person name="Exposito R.G."/>
            <person name="Watrous J."/>
            <person name="Patel N."/>
            <person name="Postma J."/>
            <person name="Dorrestein P.C."/>
            <person name="Kobayashi D."/>
            <person name="Raaijmakers J.M."/>
        </authorList>
    </citation>
    <scope>NUCLEOTIDE SEQUENCE [LARGE SCALE GENOMIC DNA]</scope>
    <source>
        <strain evidence="2 3">76</strain>
    </source>
</reference>
<accession>A0A0S2F5X9</accession>
<evidence type="ECO:0000256" key="1">
    <source>
        <dbReference type="SAM" id="MobiDB-lite"/>
    </source>
</evidence>
<gene>
    <name evidence="2" type="ORF">LA76x_0790</name>
</gene>